<name>D3Q2V9_STANL</name>
<sequence length="80" mass="9362">MNPNDHIIFDPTEFDRRLDTIATHRTQGHEFEIGQFSDDRWYCDPADLSYSPTVWATRAEALNYADLTVEMNRVRITNLS</sequence>
<organism evidence="1 2">
    <name type="scientific">Stackebrandtia nassauensis (strain DSM 44728 / CIP 108903 / NRRL B-16338 / NBRC 102104 / LLR-40K-21)</name>
    <dbReference type="NCBI Taxonomy" id="446470"/>
    <lineage>
        <taxon>Bacteria</taxon>
        <taxon>Bacillati</taxon>
        <taxon>Actinomycetota</taxon>
        <taxon>Actinomycetes</taxon>
        <taxon>Glycomycetales</taxon>
        <taxon>Glycomycetaceae</taxon>
        <taxon>Stackebrandtia</taxon>
    </lineage>
</organism>
<reference evidence="1 2" key="1">
    <citation type="journal article" date="2009" name="Stand. Genomic Sci.">
        <title>Complete genome sequence of Stackebrandtia nassauensis type strain (LLR-40K-21).</title>
        <authorList>
            <person name="Munk C."/>
            <person name="Lapidus A."/>
            <person name="Copeland A."/>
            <person name="Jando M."/>
            <person name="Mayilraj S."/>
            <person name="Glavina Del Rio T."/>
            <person name="Nolan M."/>
            <person name="Chen F."/>
            <person name="Lucas S."/>
            <person name="Tice H."/>
            <person name="Cheng J.F."/>
            <person name="Han C."/>
            <person name="Detter J.C."/>
            <person name="Bruce D."/>
            <person name="Goodwin L."/>
            <person name="Chain P."/>
            <person name="Pitluck S."/>
            <person name="Goker M."/>
            <person name="Ovchinikova G."/>
            <person name="Pati A."/>
            <person name="Ivanova N."/>
            <person name="Mavromatis K."/>
            <person name="Chen A."/>
            <person name="Palaniappan K."/>
            <person name="Land M."/>
            <person name="Hauser L."/>
            <person name="Chang Y.J."/>
            <person name="Jeffries C.D."/>
            <person name="Bristow J."/>
            <person name="Eisen J.A."/>
            <person name="Markowitz V."/>
            <person name="Hugenholtz P."/>
            <person name="Kyrpides N.C."/>
            <person name="Klenk H.P."/>
        </authorList>
    </citation>
    <scope>NUCLEOTIDE SEQUENCE [LARGE SCALE GENOMIC DNA]</scope>
    <source>
        <strain evidence="2">DSM 44728 / CIP 108903 / NRRL B-16338 / NBRC 102104 / LLR-40K-21</strain>
    </source>
</reference>
<dbReference type="EMBL" id="CP001778">
    <property type="protein sequence ID" value="ADD45860.1"/>
    <property type="molecule type" value="Genomic_DNA"/>
</dbReference>
<dbReference type="AlphaFoldDB" id="D3Q2V9"/>
<gene>
    <name evidence="1" type="ordered locus">Snas_6239</name>
</gene>
<dbReference type="Proteomes" id="UP000000844">
    <property type="component" value="Chromosome"/>
</dbReference>
<protein>
    <submittedName>
        <fullName evidence="1">Uncharacterized protein</fullName>
    </submittedName>
</protein>
<dbReference type="KEGG" id="sna:Snas_6239"/>
<proteinExistence type="predicted"/>
<keyword evidence="2" id="KW-1185">Reference proteome</keyword>
<accession>D3Q2V9</accession>
<dbReference type="HOGENOM" id="CLU_2588045_0_0_11"/>
<evidence type="ECO:0000313" key="1">
    <source>
        <dbReference type="EMBL" id="ADD45860.1"/>
    </source>
</evidence>
<evidence type="ECO:0000313" key="2">
    <source>
        <dbReference type="Proteomes" id="UP000000844"/>
    </source>
</evidence>